<keyword evidence="9" id="KW-0460">Magnesium</keyword>
<evidence type="ECO:0000256" key="9">
    <source>
        <dbReference type="ARBA" id="ARBA00022842"/>
    </source>
</evidence>
<dbReference type="EC" id="2.7.7.19" evidence="5"/>
<feature type="domain" description="Poly(A) RNA polymerase mitochondrial-like central palm" evidence="12">
    <location>
        <begin position="154"/>
        <end position="243"/>
    </location>
</feature>
<feature type="region of interest" description="Disordered" evidence="10">
    <location>
        <begin position="265"/>
        <end position="299"/>
    </location>
</feature>
<dbReference type="GO" id="GO:0010605">
    <property type="term" value="P:negative regulation of macromolecule metabolic process"/>
    <property type="evidence" value="ECO:0007669"/>
    <property type="project" value="UniProtKB-ARBA"/>
</dbReference>
<evidence type="ECO:0000256" key="2">
    <source>
        <dbReference type="ARBA" id="ARBA00001946"/>
    </source>
</evidence>
<dbReference type="Gene3D" id="3.30.460.10">
    <property type="entry name" value="Beta Polymerase, domain 2"/>
    <property type="match status" value="1"/>
</dbReference>
<dbReference type="GO" id="GO:0005737">
    <property type="term" value="C:cytoplasm"/>
    <property type="evidence" value="ECO:0007669"/>
    <property type="project" value="UniProtKB-SubCell"/>
</dbReference>
<dbReference type="PANTHER" id="PTHR12271:SF40">
    <property type="entry name" value="POLY(A) RNA POLYMERASE GLD2"/>
    <property type="match status" value="1"/>
</dbReference>
<protein>
    <recommendedName>
        <fullName evidence="5">polynucleotide adenylyltransferase</fullName>
        <ecNumber evidence="5">2.7.7.19</ecNumber>
    </recommendedName>
</protein>
<dbReference type="Gene3D" id="1.10.1410.10">
    <property type="match status" value="1"/>
</dbReference>
<dbReference type="InterPro" id="IPR054708">
    <property type="entry name" value="MTPAP-like_central"/>
</dbReference>
<dbReference type="GO" id="GO:1990817">
    <property type="term" value="F:poly(A) RNA polymerase activity"/>
    <property type="evidence" value="ECO:0007669"/>
    <property type="project" value="UniProtKB-EC"/>
</dbReference>
<feature type="compositionally biased region" description="Low complexity" evidence="10">
    <location>
        <begin position="852"/>
        <end position="863"/>
    </location>
</feature>
<evidence type="ECO:0000256" key="5">
    <source>
        <dbReference type="ARBA" id="ARBA00012388"/>
    </source>
</evidence>
<dbReference type="EMBL" id="QVQW01000018">
    <property type="protein sequence ID" value="RKU45817.1"/>
    <property type="molecule type" value="Genomic_DNA"/>
</dbReference>
<gene>
    <name evidence="13" type="ORF">DL546_006133</name>
</gene>
<organism evidence="13 14">
    <name type="scientific">Coniochaeta pulveracea</name>
    <dbReference type="NCBI Taxonomy" id="177199"/>
    <lineage>
        <taxon>Eukaryota</taxon>
        <taxon>Fungi</taxon>
        <taxon>Dikarya</taxon>
        <taxon>Ascomycota</taxon>
        <taxon>Pezizomycotina</taxon>
        <taxon>Sordariomycetes</taxon>
        <taxon>Sordariomycetidae</taxon>
        <taxon>Coniochaetales</taxon>
        <taxon>Coniochaetaceae</taxon>
        <taxon>Coniochaeta</taxon>
    </lineage>
</organism>
<comment type="cofactor">
    <cofactor evidence="1">
        <name>Mn(2+)</name>
        <dbReference type="ChEBI" id="CHEBI:29035"/>
    </cofactor>
</comment>
<feature type="region of interest" description="Disordered" evidence="10">
    <location>
        <begin position="841"/>
        <end position="873"/>
    </location>
</feature>
<accession>A0A420YDE5</accession>
<comment type="caution">
    <text evidence="13">The sequence shown here is derived from an EMBL/GenBank/DDBJ whole genome shotgun (WGS) entry which is preliminary data.</text>
</comment>
<dbReference type="OrthoDB" id="407432at2759"/>
<dbReference type="GO" id="GO:0046872">
    <property type="term" value="F:metal ion binding"/>
    <property type="evidence" value="ECO:0007669"/>
    <property type="project" value="UniProtKB-KW"/>
</dbReference>
<keyword evidence="14" id="KW-1185">Reference proteome</keyword>
<dbReference type="Pfam" id="PF22600">
    <property type="entry name" value="MTPAP-like_central"/>
    <property type="match status" value="1"/>
</dbReference>
<name>A0A420YDE5_9PEZI</name>
<dbReference type="SUPFAM" id="SSF81631">
    <property type="entry name" value="PAP/OAS1 substrate-binding domain"/>
    <property type="match status" value="1"/>
</dbReference>
<comment type="similarity">
    <text evidence="4">Belongs to the DNA polymerase type-B-like family.</text>
</comment>
<evidence type="ECO:0000256" key="8">
    <source>
        <dbReference type="ARBA" id="ARBA00022723"/>
    </source>
</evidence>
<evidence type="ECO:0000313" key="14">
    <source>
        <dbReference type="Proteomes" id="UP000275385"/>
    </source>
</evidence>
<dbReference type="PANTHER" id="PTHR12271">
    <property type="entry name" value="POLY A POLYMERASE CID PAP -RELATED"/>
    <property type="match status" value="1"/>
</dbReference>
<evidence type="ECO:0000256" key="10">
    <source>
        <dbReference type="SAM" id="MobiDB-lite"/>
    </source>
</evidence>
<dbReference type="SUPFAM" id="SSF81301">
    <property type="entry name" value="Nucleotidyltransferase"/>
    <property type="match status" value="2"/>
</dbReference>
<reference evidence="13 14" key="1">
    <citation type="submission" date="2018-08" db="EMBL/GenBank/DDBJ databases">
        <title>Draft genome of the lignicolous fungus Coniochaeta pulveracea.</title>
        <authorList>
            <person name="Borstlap C.J."/>
            <person name="De Witt R.N."/>
            <person name="Botha A."/>
            <person name="Volschenk H."/>
        </authorList>
    </citation>
    <scope>NUCLEOTIDE SEQUENCE [LARGE SCALE GENOMIC DNA]</scope>
    <source>
        <strain evidence="13 14">CAB683</strain>
    </source>
</reference>
<evidence type="ECO:0000256" key="3">
    <source>
        <dbReference type="ARBA" id="ARBA00004496"/>
    </source>
</evidence>
<feature type="domain" description="PAP-associated" evidence="11">
    <location>
        <begin position="777"/>
        <end position="829"/>
    </location>
</feature>
<comment type="subcellular location">
    <subcellularLocation>
        <location evidence="3">Cytoplasm</location>
    </subcellularLocation>
</comment>
<evidence type="ECO:0000259" key="12">
    <source>
        <dbReference type="Pfam" id="PF22600"/>
    </source>
</evidence>
<sequence>MHSQPRYHIPLPSPPGSALIRHNVGRWLRNFRSRSTHVLSPLSLPDRNMALAPWVLPVINEEDLEGLEAEAEVEVLSAPPSKAHRRPDQQPLEILPREIIGEGSTASAIKWFTTSNTINAHPTTQPGRSSTNGLIILLEKERFRRSLEELCREVVYRYEVEQHGLLDFPAQTVELKCFGSLASGFATKASDMDLALVSPFSPIQPDAPGSPIPRLVERAFLEVGVGARLLTRTRVPIIKVCQNPPENLRAGLIAERVKWESGLTEVDGHQGDDEPQDELSNDDQGHTQAVSPDHDHQENQDIPEALQDEKSYEERLKAHRQGKKSLQNYIGQTYKLLRKLGGRDITPTNHGNLTPEEHTILDDVIQSFINGLSDEQLKVRLRGYQSLSDELRKPSERRTLSSVFTQVEGELMAMSFATQPMPDPDEAMQKESQAAYLAWLNIQNQPTSGGDPLQYQKDLYAAFLRLQNIPSLQLSVLQQHQYESTFDYYNRANNIMLRLGGNDEPDAANLVLSRMLRRYVAGIRSRDVREVMEEFLETSGARTLRAVGRRHKSLQLACDFEKALSKGYFNDNEQAAVRYYIDWLRRPMVNVSRGPGEWFDFIVPMDAHLAQAVMPVLLRLRDPGELTENKPRDPYHDRLEFPKEGAGVQCDINFSAHLALHNTALLRCYSLTDPRVRPLVLFVKHWAKVRDINTPYRGTLNSYGYVLMMLHYLVNVAQPFVCPNLQQLAPPPDPRFKGEDGVNTQSFCKGANVRFWKDEKEISRLASENVLNGNSDSLGQLLRGFFEYYAQSGFMSMVKGRGFHYGRDVISLRTPGGILTKEQKGWTNAKTITEIKVIAAPPGSSTAGSTDPALQAQAATTPASGPLADTPTTSEVKEVRHRYLLAIEDPFELDHNVARTVTHNGIVAIRDEFRRAWRIIQAAGKDEPLEDLLLDAAVAEEQRSRGRFVQLLDEIHGQNKGHRSTG</sequence>
<evidence type="ECO:0000256" key="1">
    <source>
        <dbReference type="ARBA" id="ARBA00001936"/>
    </source>
</evidence>
<keyword evidence="8" id="KW-0479">Metal-binding</keyword>
<dbReference type="Proteomes" id="UP000275385">
    <property type="component" value="Unassembled WGS sequence"/>
</dbReference>
<evidence type="ECO:0000259" key="11">
    <source>
        <dbReference type="Pfam" id="PF03828"/>
    </source>
</evidence>
<dbReference type="InterPro" id="IPR002058">
    <property type="entry name" value="PAP_assoc"/>
</dbReference>
<dbReference type="GO" id="GO:0050265">
    <property type="term" value="F:RNA uridylyltransferase activity"/>
    <property type="evidence" value="ECO:0007669"/>
    <property type="project" value="TreeGrafter"/>
</dbReference>
<dbReference type="GO" id="GO:0031123">
    <property type="term" value="P:RNA 3'-end processing"/>
    <property type="evidence" value="ECO:0007669"/>
    <property type="project" value="TreeGrafter"/>
</dbReference>
<evidence type="ECO:0000256" key="4">
    <source>
        <dbReference type="ARBA" id="ARBA00008593"/>
    </source>
</evidence>
<keyword evidence="7" id="KW-0808">Transferase</keyword>
<comment type="cofactor">
    <cofactor evidence="2">
        <name>Mg(2+)</name>
        <dbReference type="ChEBI" id="CHEBI:18420"/>
    </cofactor>
</comment>
<keyword evidence="6" id="KW-0963">Cytoplasm</keyword>
<dbReference type="STRING" id="177199.A0A420YDE5"/>
<dbReference type="AlphaFoldDB" id="A0A420YDE5"/>
<evidence type="ECO:0000256" key="7">
    <source>
        <dbReference type="ARBA" id="ARBA00022679"/>
    </source>
</evidence>
<dbReference type="Pfam" id="PF03828">
    <property type="entry name" value="PAP_assoc"/>
    <property type="match status" value="1"/>
</dbReference>
<evidence type="ECO:0000256" key="6">
    <source>
        <dbReference type="ARBA" id="ARBA00022490"/>
    </source>
</evidence>
<proteinExistence type="inferred from homology"/>
<dbReference type="InterPro" id="IPR043519">
    <property type="entry name" value="NT_sf"/>
</dbReference>
<evidence type="ECO:0000313" key="13">
    <source>
        <dbReference type="EMBL" id="RKU45817.1"/>
    </source>
</evidence>